<dbReference type="OrthoDB" id="2942533at2759"/>
<keyword evidence="3 4" id="KW-0802">TPR repeat</keyword>
<evidence type="ECO:0000256" key="3">
    <source>
        <dbReference type="ARBA" id="ARBA00022803"/>
    </source>
</evidence>
<dbReference type="Pfam" id="PF00564">
    <property type="entry name" value="PB1"/>
    <property type="match status" value="1"/>
</dbReference>
<dbReference type="SMART" id="SM00028">
    <property type="entry name" value="TPR"/>
    <property type="match status" value="3"/>
</dbReference>
<evidence type="ECO:0000256" key="1">
    <source>
        <dbReference type="ARBA" id="ARBA00011726"/>
    </source>
</evidence>
<dbReference type="EMBL" id="QJKJ01008649">
    <property type="protein sequence ID" value="RDX79076.1"/>
    <property type="molecule type" value="Genomic_DNA"/>
</dbReference>
<evidence type="ECO:0000313" key="8">
    <source>
        <dbReference type="Proteomes" id="UP000257109"/>
    </source>
</evidence>
<gene>
    <name evidence="7" type="primary">PHOX1</name>
    <name evidence="7" type="ORF">CR513_40542</name>
</gene>
<protein>
    <submittedName>
        <fullName evidence="7">Protein PHOX1</fullName>
    </submittedName>
</protein>
<keyword evidence="8" id="KW-1185">Reference proteome</keyword>
<dbReference type="CDD" id="cd05992">
    <property type="entry name" value="PB1"/>
    <property type="match status" value="1"/>
</dbReference>
<feature type="region of interest" description="Disordered" evidence="5">
    <location>
        <begin position="1"/>
        <end position="22"/>
    </location>
</feature>
<feature type="region of interest" description="Disordered" evidence="5">
    <location>
        <begin position="180"/>
        <end position="207"/>
    </location>
</feature>
<feature type="non-terminal residue" evidence="7">
    <location>
        <position position="1"/>
    </location>
</feature>
<evidence type="ECO:0000313" key="7">
    <source>
        <dbReference type="EMBL" id="RDX79076.1"/>
    </source>
</evidence>
<dbReference type="PANTHER" id="PTHR46183:SF16">
    <property type="entry name" value="PROTEIN PHOX3"/>
    <property type="match status" value="1"/>
</dbReference>
<feature type="domain" description="PB1" evidence="6">
    <location>
        <begin position="307"/>
        <end position="384"/>
    </location>
</feature>
<feature type="compositionally biased region" description="Basic and acidic residues" evidence="5">
    <location>
        <begin position="198"/>
        <end position="207"/>
    </location>
</feature>
<dbReference type="InterPro" id="IPR053793">
    <property type="entry name" value="PB1-like"/>
</dbReference>
<dbReference type="SMART" id="SM00666">
    <property type="entry name" value="PB1"/>
    <property type="match status" value="1"/>
</dbReference>
<dbReference type="PANTHER" id="PTHR46183">
    <property type="entry name" value="PROTEIN CLMP1"/>
    <property type="match status" value="1"/>
</dbReference>
<dbReference type="AlphaFoldDB" id="A0A371FL89"/>
<organism evidence="7 8">
    <name type="scientific">Mucuna pruriens</name>
    <name type="common">Velvet bean</name>
    <name type="synonym">Dolichos pruriens</name>
    <dbReference type="NCBI Taxonomy" id="157652"/>
    <lineage>
        <taxon>Eukaryota</taxon>
        <taxon>Viridiplantae</taxon>
        <taxon>Streptophyta</taxon>
        <taxon>Embryophyta</taxon>
        <taxon>Tracheophyta</taxon>
        <taxon>Spermatophyta</taxon>
        <taxon>Magnoliopsida</taxon>
        <taxon>eudicotyledons</taxon>
        <taxon>Gunneridae</taxon>
        <taxon>Pentapetalae</taxon>
        <taxon>rosids</taxon>
        <taxon>fabids</taxon>
        <taxon>Fabales</taxon>
        <taxon>Fabaceae</taxon>
        <taxon>Papilionoideae</taxon>
        <taxon>50 kb inversion clade</taxon>
        <taxon>NPAAA clade</taxon>
        <taxon>indigoferoid/millettioid clade</taxon>
        <taxon>Phaseoleae</taxon>
        <taxon>Mucuna</taxon>
    </lineage>
</organism>
<dbReference type="InterPro" id="IPR019734">
    <property type="entry name" value="TPR_rpt"/>
</dbReference>
<proteinExistence type="predicted"/>
<dbReference type="Gene3D" id="3.10.20.90">
    <property type="entry name" value="Phosphatidylinositol 3-kinase Catalytic Subunit, Chain A, domain 1"/>
    <property type="match status" value="1"/>
</dbReference>
<dbReference type="SUPFAM" id="SSF48452">
    <property type="entry name" value="TPR-like"/>
    <property type="match status" value="1"/>
</dbReference>
<evidence type="ECO:0000256" key="5">
    <source>
        <dbReference type="SAM" id="MobiDB-lite"/>
    </source>
</evidence>
<accession>A0A371FL89</accession>
<feature type="repeat" description="TPR" evidence="4">
    <location>
        <begin position="36"/>
        <end position="69"/>
    </location>
</feature>
<keyword evidence="2" id="KW-0677">Repeat</keyword>
<sequence length="782" mass="89775">MGKKKKQVGEIREDSKVGESSSRAYDNDTMVFISMSQELKNEGNRLFQKRDLEGALLKYEKALKLLPRNHIDVSYLRSNMAACYMQMGLSEFPRAIHECDLALEVTPKYGKALLKRARCYEALNRLDLALRDVSTVVKMEPNNVMALEISEKVKNALEEKGLRVNDTIIELPPDYVEPPNALPLEKVSKEKARKKKGNKEEEKAPDDKILEKQTLEKFEEKKAEGGIVVVEKKINASKKTKAEGDITVVEKKINTSKKKKAEDSIVVIEKKINTSKKKAKEKVCEKKADIKEVIEERSIGRMEDIPKKAAKLIFGDDIRCAELPINCSLFELREITQYRFPRLGAVLVKYKDEEGDLITITSDEELRWAETGSHGSIRLYIVETTPEQDPLFEKIKNASKNSCMRTKEIVSSSCIEDWIVLFAKLFKNHVGFESDMYLDFHELGMKLCSEALEEMVTSQEAQGLFDMAEDKFQELTAISFFNWGNVHMSRARKKVYFTEDSSKEHLCEQIKSSYQWALQEYAKAGEKYQAAIKIKLDFHEGFLALGLQQFELAKLSWYHALSNNVDLLTWPSTDILRIYGNAEVNMEKGMQIWEESEKQNLSKTSNSNDVRLHLQSMGLEFKTISLDELAAQEAHMRSQINLLWGTLLYERSIVEFKLGLPTWHESLEDAIEKFELAGASPTDIAVILKNHCSNSTAVDGLSFRIDEIVQAWNEMYKAKKWHCGVPSFRLEPLFRRRSDRANSHLGCFCAWNAIVIRRYVLKFFKTVDFNSDWLMVLMKVFI</sequence>
<reference evidence="7" key="1">
    <citation type="submission" date="2018-05" db="EMBL/GenBank/DDBJ databases">
        <title>Draft genome of Mucuna pruriens seed.</title>
        <authorList>
            <person name="Nnadi N.E."/>
            <person name="Vos R."/>
            <person name="Hasami M.H."/>
            <person name="Devisetty U.K."/>
            <person name="Aguiy J.C."/>
        </authorList>
    </citation>
    <scope>NUCLEOTIDE SEQUENCE [LARGE SCALE GENOMIC DNA]</scope>
    <source>
        <strain evidence="7">JCA_2017</strain>
    </source>
</reference>
<dbReference type="Proteomes" id="UP000257109">
    <property type="component" value="Unassembled WGS sequence"/>
</dbReference>
<dbReference type="InterPro" id="IPR000270">
    <property type="entry name" value="PB1_dom"/>
</dbReference>
<feature type="repeat" description="TPR" evidence="4">
    <location>
        <begin position="110"/>
        <end position="143"/>
    </location>
</feature>
<dbReference type="SUPFAM" id="SSF54277">
    <property type="entry name" value="CAD &amp; PB1 domains"/>
    <property type="match status" value="1"/>
</dbReference>
<dbReference type="InterPro" id="IPR044517">
    <property type="entry name" value="PHOX1-4"/>
</dbReference>
<dbReference type="STRING" id="157652.A0A371FL89"/>
<comment type="subunit">
    <text evidence="1">Homodimers and heterodimers.</text>
</comment>
<dbReference type="Gene3D" id="1.25.40.10">
    <property type="entry name" value="Tetratricopeptide repeat domain"/>
    <property type="match status" value="1"/>
</dbReference>
<feature type="compositionally biased region" description="Basic and acidic residues" evidence="5">
    <location>
        <begin position="7"/>
        <end position="17"/>
    </location>
</feature>
<name>A0A371FL89_MUCPR</name>
<dbReference type="InterPro" id="IPR011990">
    <property type="entry name" value="TPR-like_helical_dom_sf"/>
</dbReference>
<dbReference type="PROSITE" id="PS50005">
    <property type="entry name" value="TPR"/>
    <property type="match status" value="2"/>
</dbReference>
<evidence type="ECO:0000256" key="4">
    <source>
        <dbReference type="PROSITE-ProRule" id="PRU00339"/>
    </source>
</evidence>
<comment type="caution">
    <text evidence="7">The sequence shown here is derived from an EMBL/GenBank/DDBJ whole genome shotgun (WGS) entry which is preliminary data.</text>
</comment>
<evidence type="ECO:0000259" key="6">
    <source>
        <dbReference type="PROSITE" id="PS51745"/>
    </source>
</evidence>
<dbReference type="PROSITE" id="PS51745">
    <property type="entry name" value="PB1"/>
    <property type="match status" value="1"/>
</dbReference>
<evidence type="ECO:0000256" key="2">
    <source>
        <dbReference type="ARBA" id="ARBA00022737"/>
    </source>
</evidence>